<dbReference type="EMBL" id="JAGMUV010000019">
    <property type="protein sequence ID" value="KAH7127296.1"/>
    <property type="molecule type" value="Genomic_DNA"/>
</dbReference>
<dbReference type="Gene3D" id="2.60.120.10">
    <property type="entry name" value="Jelly Rolls"/>
    <property type="match status" value="1"/>
</dbReference>
<proteinExistence type="predicted"/>
<dbReference type="OrthoDB" id="4419870at2759"/>
<keyword evidence="2" id="KW-1185">Reference proteome</keyword>
<name>A0A9P9DY26_9HYPO</name>
<sequence length="122" mass="13628">MPIHVFKDVGGYPRKHVDGPSRETNIAGSKVANAVSLVFGIWSLDDTEEPFPETVIPFDEIKHVLTGFVEFKDLMSGNTYTGEPGTTIWLPRGSKLQILRTKDFSAHWTAMMEATECDITEQ</sequence>
<reference evidence="1" key="1">
    <citation type="journal article" date="2021" name="Nat. Commun.">
        <title>Genetic determinants of endophytism in the Arabidopsis root mycobiome.</title>
        <authorList>
            <person name="Mesny F."/>
            <person name="Miyauchi S."/>
            <person name="Thiergart T."/>
            <person name="Pickel B."/>
            <person name="Atanasova L."/>
            <person name="Karlsson M."/>
            <person name="Huettel B."/>
            <person name="Barry K.W."/>
            <person name="Haridas S."/>
            <person name="Chen C."/>
            <person name="Bauer D."/>
            <person name="Andreopoulos W."/>
            <person name="Pangilinan J."/>
            <person name="LaButti K."/>
            <person name="Riley R."/>
            <person name="Lipzen A."/>
            <person name="Clum A."/>
            <person name="Drula E."/>
            <person name="Henrissat B."/>
            <person name="Kohler A."/>
            <person name="Grigoriev I.V."/>
            <person name="Martin F.M."/>
            <person name="Hacquard S."/>
        </authorList>
    </citation>
    <scope>NUCLEOTIDE SEQUENCE</scope>
    <source>
        <strain evidence="1">MPI-CAGE-AT-0147</strain>
    </source>
</reference>
<protein>
    <submittedName>
        <fullName evidence="1">Uncharacterized protein</fullName>
    </submittedName>
</protein>
<accession>A0A9P9DY26</accession>
<comment type="caution">
    <text evidence="1">The sequence shown here is derived from an EMBL/GenBank/DDBJ whole genome shotgun (WGS) entry which is preliminary data.</text>
</comment>
<organism evidence="1 2">
    <name type="scientific">Dactylonectria macrodidyma</name>
    <dbReference type="NCBI Taxonomy" id="307937"/>
    <lineage>
        <taxon>Eukaryota</taxon>
        <taxon>Fungi</taxon>
        <taxon>Dikarya</taxon>
        <taxon>Ascomycota</taxon>
        <taxon>Pezizomycotina</taxon>
        <taxon>Sordariomycetes</taxon>
        <taxon>Hypocreomycetidae</taxon>
        <taxon>Hypocreales</taxon>
        <taxon>Nectriaceae</taxon>
        <taxon>Dactylonectria</taxon>
    </lineage>
</organism>
<evidence type="ECO:0000313" key="2">
    <source>
        <dbReference type="Proteomes" id="UP000738349"/>
    </source>
</evidence>
<evidence type="ECO:0000313" key="1">
    <source>
        <dbReference type="EMBL" id="KAH7127296.1"/>
    </source>
</evidence>
<dbReference type="SUPFAM" id="SSF51182">
    <property type="entry name" value="RmlC-like cupins"/>
    <property type="match status" value="1"/>
</dbReference>
<dbReference type="InterPro" id="IPR014710">
    <property type="entry name" value="RmlC-like_jellyroll"/>
</dbReference>
<gene>
    <name evidence="1" type="ORF">EDB81DRAFT_764480</name>
</gene>
<dbReference type="AlphaFoldDB" id="A0A9P9DY26"/>
<dbReference type="InterPro" id="IPR011051">
    <property type="entry name" value="RmlC_Cupin_sf"/>
</dbReference>
<dbReference type="Proteomes" id="UP000738349">
    <property type="component" value="Unassembled WGS sequence"/>
</dbReference>